<dbReference type="InterPro" id="IPR015321">
    <property type="entry name" value="TypeI_recpt_CBD"/>
</dbReference>
<dbReference type="SUPFAM" id="SSF49265">
    <property type="entry name" value="Fibronectin type III"/>
    <property type="match status" value="2"/>
</dbReference>
<keyword evidence="11" id="KW-1185">Reference proteome</keyword>
<evidence type="ECO:0000256" key="1">
    <source>
        <dbReference type="ARBA" id="ARBA00004479"/>
    </source>
</evidence>
<dbReference type="InterPro" id="IPR003961">
    <property type="entry name" value="FN3_dom"/>
</dbReference>
<evidence type="ECO:0000313" key="11">
    <source>
        <dbReference type="Proteomes" id="UP001176940"/>
    </source>
</evidence>
<sequence length="336" mass="38812">MDFRNTIHFICILCQCVHLHLCCNLSELGFDLVPKNLSLAVTYKDAFLTWECDVSRGNAHNMFYHFYLKSEELEFLTNENICEGQAVLHLPDYTSSEVCVMVVPTFNNEVCESASEIITCVKPGTIDINIQCVVYNISSMTCTWTYSENATYSPEHTLSLQQDATTVNCEQNVNDVKMRRGNCTFHDLNIDYFKLVTILLHRKGSEEYVIKDRFKPAEKEILSPPTNVTVRHSEENLILSWEPPRTNYPPVPRSCFQYQIEKNKELISDVRNPQSMSNFEKKCLIRIRAKGDHTCGLNTSWGQWGEEISCGKISVYKSHKKPCYMYIYMEFQHSAQ</sequence>
<feature type="domain" description="Type I cytokine receptor cytokine-binding" evidence="9">
    <location>
        <begin position="129"/>
        <end position="202"/>
    </location>
</feature>
<feature type="signal peptide" evidence="8">
    <location>
        <begin position="1"/>
        <end position="22"/>
    </location>
</feature>
<dbReference type="PANTHER" id="PTHR23037:SF46">
    <property type="entry name" value="INTERLEUKIN 5 RECEPTOR SUBUNIT ALPHA"/>
    <property type="match status" value="1"/>
</dbReference>
<evidence type="ECO:0000256" key="7">
    <source>
        <dbReference type="ARBA" id="ARBA00023180"/>
    </source>
</evidence>
<evidence type="ECO:0000256" key="8">
    <source>
        <dbReference type="SAM" id="SignalP"/>
    </source>
</evidence>
<keyword evidence="3 8" id="KW-0732">Signal</keyword>
<evidence type="ECO:0000256" key="2">
    <source>
        <dbReference type="ARBA" id="ARBA00022692"/>
    </source>
</evidence>
<keyword evidence="2" id="KW-0812">Transmembrane</keyword>
<protein>
    <recommendedName>
        <fullName evidence="9">Type I cytokine receptor cytokine-binding domain-containing protein</fullName>
    </recommendedName>
</protein>
<dbReference type="Pfam" id="PF09240">
    <property type="entry name" value="IL6Ra-bind"/>
    <property type="match status" value="1"/>
</dbReference>
<reference evidence="10" key="1">
    <citation type="submission" date="2023-07" db="EMBL/GenBank/DDBJ databases">
        <authorList>
            <person name="Stuckert A."/>
        </authorList>
    </citation>
    <scope>NUCLEOTIDE SEQUENCE</scope>
</reference>
<evidence type="ECO:0000256" key="6">
    <source>
        <dbReference type="ARBA" id="ARBA00023170"/>
    </source>
</evidence>
<keyword evidence="6" id="KW-0675">Receptor</keyword>
<evidence type="ECO:0000256" key="5">
    <source>
        <dbReference type="ARBA" id="ARBA00023136"/>
    </source>
</evidence>
<organism evidence="10 11">
    <name type="scientific">Ranitomeya imitator</name>
    <name type="common">mimic poison frog</name>
    <dbReference type="NCBI Taxonomy" id="111125"/>
    <lineage>
        <taxon>Eukaryota</taxon>
        <taxon>Metazoa</taxon>
        <taxon>Chordata</taxon>
        <taxon>Craniata</taxon>
        <taxon>Vertebrata</taxon>
        <taxon>Euteleostomi</taxon>
        <taxon>Amphibia</taxon>
        <taxon>Batrachia</taxon>
        <taxon>Anura</taxon>
        <taxon>Neobatrachia</taxon>
        <taxon>Hyloidea</taxon>
        <taxon>Dendrobatidae</taxon>
        <taxon>Dendrobatinae</taxon>
        <taxon>Ranitomeya</taxon>
    </lineage>
</organism>
<keyword evidence="4" id="KW-1133">Transmembrane helix</keyword>
<dbReference type="InterPro" id="IPR036116">
    <property type="entry name" value="FN3_sf"/>
</dbReference>
<evidence type="ECO:0000256" key="3">
    <source>
        <dbReference type="ARBA" id="ARBA00022729"/>
    </source>
</evidence>
<dbReference type="PANTHER" id="PTHR23037">
    <property type="entry name" value="CYTOKINE RECEPTOR"/>
    <property type="match status" value="1"/>
</dbReference>
<dbReference type="EMBL" id="CAUEEQ010005757">
    <property type="protein sequence ID" value="CAJ0929307.1"/>
    <property type="molecule type" value="Genomic_DNA"/>
</dbReference>
<name>A0ABN9KZD3_9NEOB</name>
<keyword evidence="5" id="KW-0472">Membrane</keyword>
<dbReference type="CDD" id="cd00063">
    <property type="entry name" value="FN3"/>
    <property type="match status" value="1"/>
</dbReference>
<dbReference type="InterPro" id="IPR013783">
    <property type="entry name" value="Ig-like_fold"/>
</dbReference>
<feature type="chain" id="PRO_5046338697" description="Type I cytokine receptor cytokine-binding domain-containing protein" evidence="8">
    <location>
        <begin position="23"/>
        <end position="336"/>
    </location>
</feature>
<dbReference type="Gene3D" id="2.60.40.10">
    <property type="entry name" value="Immunoglobulins"/>
    <property type="match status" value="2"/>
</dbReference>
<keyword evidence="7" id="KW-0325">Glycoprotein</keyword>
<proteinExistence type="predicted"/>
<comment type="caution">
    <text evidence="10">The sequence shown here is derived from an EMBL/GenBank/DDBJ whole genome shotgun (WGS) entry which is preliminary data.</text>
</comment>
<gene>
    <name evidence="10" type="ORF">RIMI_LOCUS3760600</name>
</gene>
<comment type="subcellular location">
    <subcellularLocation>
        <location evidence="1">Membrane</location>
        <topology evidence="1">Single-pass type I membrane protein</topology>
    </subcellularLocation>
</comment>
<evidence type="ECO:0000259" key="9">
    <source>
        <dbReference type="Pfam" id="PF09240"/>
    </source>
</evidence>
<accession>A0ABN9KZD3</accession>
<dbReference type="Proteomes" id="UP001176940">
    <property type="component" value="Unassembled WGS sequence"/>
</dbReference>
<evidence type="ECO:0000256" key="4">
    <source>
        <dbReference type="ARBA" id="ARBA00022989"/>
    </source>
</evidence>
<evidence type="ECO:0000313" key="10">
    <source>
        <dbReference type="EMBL" id="CAJ0929307.1"/>
    </source>
</evidence>